<dbReference type="eggNOG" id="KOG0698">
    <property type="taxonomic scope" value="Eukaryota"/>
</dbReference>
<dbReference type="CDD" id="cd00143">
    <property type="entry name" value="PP2Cc"/>
    <property type="match status" value="1"/>
</dbReference>
<dbReference type="EMBL" id="KI913970">
    <property type="protein sequence ID" value="ETV98194.1"/>
    <property type="molecule type" value="Genomic_DNA"/>
</dbReference>
<dbReference type="InterPro" id="IPR001932">
    <property type="entry name" value="PPM-type_phosphatase-like_dom"/>
</dbReference>
<sequence length="333" mass="36308">MDFQRSNIQLSMMTTSDGNSAVAHGKHEQFAKGNVCPVSLDLHDVADALGNEHNEQEDNQSTNNEKDLVPLSSAFVSWKSPSHSNEDRAVVYRGPRFSVFAVIDGHGGDLASEYVKTHLVDILDEEPELTVETLRHATATLETRFAEVATVANDFSGACFVALVVVEDGRRTRFVVNCGDCRVSALERRKKGREYMELSTDHKASCPLEKQRIAKAGGHVIMDRVAGVLAPSRSIGDLDMKMPGMEGWVIADPDINEAELCPDSLYVLATDGVWDVMSSRDVLCLADSTWMDNQVAEDGSVGCACSCEAIAQDSVARGSRDDITVIVVRTGQW</sequence>
<dbReference type="PANTHER" id="PTHR47992">
    <property type="entry name" value="PROTEIN PHOSPHATASE"/>
    <property type="match status" value="1"/>
</dbReference>
<name>A0A024TW28_9STRA</name>
<dbReference type="SMART" id="SM00331">
    <property type="entry name" value="PP2C_SIG"/>
    <property type="match status" value="1"/>
</dbReference>
<gene>
    <name evidence="2" type="ORF">H310_08921</name>
</gene>
<dbReference type="GO" id="GO:0004722">
    <property type="term" value="F:protein serine/threonine phosphatase activity"/>
    <property type="evidence" value="ECO:0007669"/>
    <property type="project" value="InterPro"/>
</dbReference>
<proteinExistence type="predicted"/>
<evidence type="ECO:0000313" key="2">
    <source>
        <dbReference type="EMBL" id="ETV98194.1"/>
    </source>
</evidence>
<dbReference type="Gene3D" id="3.60.40.10">
    <property type="entry name" value="PPM-type phosphatase domain"/>
    <property type="match status" value="1"/>
</dbReference>
<dbReference type="GeneID" id="20085971"/>
<dbReference type="STRING" id="157072.A0A024TW28"/>
<reference evidence="2" key="1">
    <citation type="submission" date="2013-12" db="EMBL/GenBank/DDBJ databases">
        <title>The Genome Sequence of Aphanomyces invadans NJM9701.</title>
        <authorList>
            <consortium name="The Broad Institute Genomics Platform"/>
            <person name="Russ C."/>
            <person name="Tyler B."/>
            <person name="van West P."/>
            <person name="Dieguez-Uribeondo J."/>
            <person name="Young S.K."/>
            <person name="Zeng Q."/>
            <person name="Gargeya S."/>
            <person name="Fitzgerald M."/>
            <person name="Abouelleil A."/>
            <person name="Alvarado L."/>
            <person name="Chapman S.B."/>
            <person name="Gainer-Dewar J."/>
            <person name="Goldberg J."/>
            <person name="Griggs A."/>
            <person name="Gujja S."/>
            <person name="Hansen M."/>
            <person name="Howarth C."/>
            <person name="Imamovic A."/>
            <person name="Ireland A."/>
            <person name="Larimer J."/>
            <person name="McCowan C."/>
            <person name="Murphy C."/>
            <person name="Pearson M."/>
            <person name="Poon T.W."/>
            <person name="Priest M."/>
            <person name="Roberts A."/>
            <person name="Saif S."/>
            <person name="Shea T."/>
            <person name="Sykes S."/>
            <person name="Wortman J."/>
            <person name="Nusbaum C."/>
            <person name="Birren B."/>
        </authorList>
    </citation>
    <scope>NUCLEOTIDE SEQUENCE [LARGE SCALE GENOMIC DNA]</scope>
    <source>
        <strain evidence="2">NJM9701</strain>
    </source>
</reference>
<dbReference type="SMART" id="SM00332">
    <property type="entry name" value="PP2Cc"/>
    <property type="match status" value="1"/>
</dbReference>
<dbReference type="SUPFAM" id="SSF81606">
    <property type="entry name" value="PP2C-like"/>
    <property type="match status" value="1"/>
</dbReference>
<protein>
    <recommendedName>
        <fullName evidence="1">PPM-type phosphatase domain-containing protein</fullName>
    </recommendedName>
</protein>
<dbReference type="Pfam" id="PF00481">
    <property type="entry name" value="PP2C"/>
    <property type="match status" value="1"/>
</dbReference>
<evidence type="ECO:0000259" key="1">
    <source>
        <dbReference type="PROSITE" id="PS51746"/>
    </source>
</evidence>
<feature type="domain" description="PPM-type phosphatase" evidence="1">
    <location>
        <begin position="72"/>
        <end position="330"/>
    </location>
</feature>
<dbReference type="RefSeq" id="XP_008873069.1">
    <property type="nucleotide sequence ID" value="XM_008874847.1"/>
</dbReference>
<organism evidence="2">
    <name type="scientific">Aphanomyces invadans</name>
    <dbReference type="NCBI Taxonomy" id="157072"/>
    <lineage>
        <taxon>Eukaryota</taxon>
        <taxon>Sar</taxon>
        <taxon>Stramenopiles</taxon>
        <taxon>Oomycota</taxon>
        <taxon>Saprolegniomycetes</taxon>
        <taxon>Saprolegniales</taxon>
        <taxon>Verrucalvaceae</taxon>
        <taxon>Aphanomyces</taxon>
    </lineage>
</organism>
<dbReference type="VEuPathDB" id="FungiDB:H310_08921"/>
<dbReference type="OrthoDB" id="10264738at2759"/>
<dbReference type="InterPro" id="IPR015655">
    <property type="entry name" value="PP2C"/>
</dbReference>
<dbReference type="PROSITE" id="PS51746">
    <property type="entry name" value="PPM_2"/>
    <property type="match status" value="1"/>
</dbReference>
<dbReference type="AlphaFoldDB" id="A0A024TW28"/>
<dbReference type="InterPro" id="IPR036457">
    <property type="entry name" value="PPM-type-like_dom_sf"/>
</dbReference>
<accession>A0A024TW28</accession>